<dbReference type="GO" id="GO:0031902">
    <property type="term" value="C:late endosome membrane"/>
    <property type="evidence" value="ECO:0007669"/>
    <property type="project" value="UniProtKB-SubCell"/>
</dbReference>
<evidence type="ECO:0000313" key="12">
    <source>
        <dbReference type="RefSeq" id="XP_015039376.1"/>
    </source>
</evidence>
<comment type="similarity">
    <text evidence="4">Belongs to the CDIP1/LITAF family.</text>
</comment>
<keyword evidence="7" id="KW-0472">Membrane</keyword>
<dbReference type="GO" id="GO:0008270">
    <property type="term" value="F:zinc ion binding"/>
    <property type="evidence" value="ECO:0007669"/>
    <property type="project" value="TreeGrafter"/>
</dbReference>
<dbReference type="GeneID" id="6898258"/>
<keyword evidence="10" id="KW-1185">Reference proteome</keyword>
<evidence type="ECO:0000256" key="8">
    <source>
        <dbReference type="SAM" id="MobiDB-lite"/>
    </source>
</evidence>
<dbReference type="SMART" id="SM00714">
    <property type="entry name" value="LITAF"/>
    <property type="match status" value="1"/>
</dbReference>
<reference evidence="11" key="1">
    <citation type="submission" date="2022-04" db="UniProtKB">
        <authorList>
            <consortium name="RefSeq"/>
        </authorList>
    </citation>
    <scope>IDENTIFICATION</scope>
    <source>
        <strain evidence="11 12">MV-25-SWS-2005</strain>
        <strain evidence="10 11">MV2-25</strain>
        <tissue evidence="11 12">Whole body</tissue>
    </source>
</reference>
<evidence type="ECO:0000256" key="2">
    <source>
        <dbReference type="ARBA" id="ARBA00004481"/>
    </source>
</evidence>
<evidence type="ECO:0000313" key="10">
    <source>
        <dbReference type="Proteomes" id="UP000001819"/>
    </source>
</evidence>
<dbReference type="RefSeq" id="XP_002138324.1">
    <property type="nucleotide sequence ID" value="XM_002138288.3"/>
</dbReference>
<dbReference type="InterPro" id="IPR006629">
    <property type="entry name" value="LITAF"/>
</dbReference>
<dbReference type="Proteomes" id="UP000001819">
    <property type="component" value="Chromosome 3"/>
</dbReference>
<dbReference type="KEGG" id="dpo:6898258"/>
<dbReference type="Bgee" id="FBgn0246081">
    <property type="expression patterns" value="Expressed in female reproductive system and 3 other cell types or tissues"/>
</dbReference>
<evidence type="ECO:0000256" key="7">
    <source>
        <dbReference type="ARBA" id="ARBA00023136"/>
    </source>
</evidence>
<protein>
    <submittedName>
        <fullName evidence="11">Cell death-inducing p53-target protein 1 homolog</fullName>
    </submittedName>
</protein>
<dbReference type="GO" id="GO:0005765">
    <property type="term" value="C:lysosomal membrane"/>
    <property type="evidence" value="ECO:0007669"/>
    <property type="project" value="UniProtKB-SubCell"/>
</dbReference>
<evidence type="ECO:0000256" key="1">
    <source>
        <dbReference type="ARBA" id="ARBA00004414"/>
    </source>
</evidence>
<evidence type="ECO:0000256" key="6">
    <source>
        <dbReference type="ARBA" id="ARBA00022833"/>
    </source>
</evidence>
<comment type="subcellular location">
    <subcellularLocation>
        <location evidence="2">Endosome membrane</location>
        <topology evidence="2">Peripheral membrane protein</topology>
    </subcellularLocation>
    <subcellularLocation>
        <location evidence="1">Late endosome membrane</location>
    </subcellularLocation>
    <subcellularLocation>
        <location evidence="3">Lysosome membrane</location>
        <topology evidence="3">Peripheral membrane protein</topology>
        <orientation evidence="3">Cytoplasmic side</orientation>
    </subcellularLocation>
</comment>
<evidence type="ECO:0000259" key="9">
    <source>
        <dbReference type="PROSITE" id="PS51837"/>
    </source>
</evidence>
<feature type="compositionally biased region" description="Pro residues" evidence="8">
    <location>
        <begin position="40"/>
        <end position="53"/>
    </location>
</feature>
<keyword evidence="6" id="KW-0862">Zinc</keyword>
<name>A0A6I8V3Y7_DROPS</name>
<gene>
    <name evidence="11 12" type="primary">LOC6898258</name>
</gene>
<dbReference type="AlphaFoldDB" id="A0A6I8V3Y7"/>
<dbReference type="Pfam" id="PF10601">
    <property type="entry name" value="zf-LITAF-like"/>
    <property type="match status" value="1"/>
</dbReference>
<evidence type="ECO:0000256" key="5">
    <source>
        <dbReference type="ARBA" id="ARBA00022723"/>
    </source>
</evidence>
<dbReference type="PANTHER" id="PTHR23292:SF14">
    <property type="entry name" value="FI16615P1-RELATED"/>
    <property type="match status" value="1"/>
</dbReference>
<evidence type="ECO:0000256" key="4">
    <source>
        <dbReference type="ARBA" id="ARBA00005975"/>
    </source>
</evidence>
<feature type="domain" description="LITAF" evidence="9">
    <location>
        <begin position="55"/>
        <end position="136"/>
    </location>
</feature>
<sequence length="136" mass="15012">MADYSKLGSPPAYMDEASAPPHTEMNQYAPQYDPQEIYPPLQPPAQVPPPQVAPPQVVHHTTTVVVNSNQRGMVCPQCNARIRVRTEFHPTGKTYCLAALLCLFLCWPCVCVPCCCNCCYKTSQFCPNCNACLGSF</sequence>
<dbReference type="OMA" id="QYCPNCK"/>
<accession>A0A6I8V3Y7</accession>
<dbReference type="PANTHER" id="PTHR23292">
    <property type="entry name" value="LIPOPOLYSACCHARIDE-INDUCED TUMOR NECROSIS FACTOR-ALPHA FACTOR"/>
    <property type="match status" value="1"/>
</dbReference>
<keyword evidence="5" id="KW-0479">Metal-binding</keyword>
<proteinExistence type="inferred from homology"/>
<dbReference type="PROSITE" id="PS51837">
    <property type="entry name" value="LITAF"/>
    <property type="match status" value="1"/>
</dbReference>
<feature type="region of interest" description="Disordered" evidence="8">
    <location>
        <begin position="1"/>
        <end position="53"/>
    </location>
</feature>
<evidence type="ECO:0000313" key="11">
    <source>
        <dbReference type="RefSeq" id="XP_002138324.1"/>
    </source>
</evidence>
<dbReference type="RefSeq" id="XP_015039376.1">
    <property type="nucleotide sequence ID" value="XM_015183890.2"/>
</dbReference>
<organism evidence="11">
    <name type="scientific">Drosophila pseudoobscura pseudoobscura</name>
    <name type="common">Fruit fly</name>
    <dbReference type="NCBI Taxonomy" id="46245"/>
    <lineage>
        <taxon>Eukaryota</taxon>
        <taxon>Metazoa</taxon>
        <taxon>Ecdysozoa</taxon>
        <taxon>Arthropoda</taxon>
        <taxon>Hexapoda</taxon>
        <taxon>Insecta</taxon>
        <taxon>Pterygota</taxon>
        <taxon>Neoptera</taxon>
        <taxon>Endopterygota</taxon>
        <taxon>Diptera</taxon>
        <taxon>Brachycera</taxon>
        <taxon>Muscomorpha</taxon>
        <taxon>Ephydroidea</taxon>
        <taxon>Drosophilidae</taxon>
        <taxon>Drosophila</taxon>
        <taxon>Sophophora</taxon>
    </lineage>
</organism>
<evidence type="ECO:0000256" key="3">
    <source>
        <dbReference type="ARBA" id="ARBA00004630"/>
    </source>
</evidence>
<dbReference type="InterPro" id="IPR037519">
    <property type="entry name" value="LITAF_fam"/>
</dbReference>